<protein>
    <submittedName>
        <fullName evidence="1">Uncharacterized protein</fullName>
    </submittedName>
</protein>
<sequence>MLTIKLLLEEVRHRAHLGVWYSNALTLWGLVFTNGEPIAFEDGPSNENIDGQPEQDLFDIENMEVLLEDENSVTEHADADACTSSLGNVETNDQRKLSRRRMGWDELAFSTRRPTKKPLLTPSMVEKRFKWAKEHQNWTVEDWKRILSDKSGFVRRRRGEKLNSDCLSKRVKHPLSIMVWSMISFHGSGRLYIMRRDQYIQVLATKMLPRVWEWFSNKNFIYMHNSA</sequence>
<dbReference type="InterPro" id="IPR036397">
    <property type="entry name" value="RNaseH_sf"/>
</dbReference>
<dbReference type="OrthoDB" id="6767596at2759"/>
<comment type="caution">
    <text evidence="1">The sequence shown here is derived from an EMBL/GenBank/DDBJ whole genome shotgun (WGS) entry which is preliminary data.</text>
</comment>
<evidence type="ECO:0000313" key="1">
    <source>
        <dbReference type="EMBL" id="KAF2881422.1"/>
    </source>
</evidence>
<gene>
    <name evidence="1" type="ORF">ILUMI_24744</name>
</gene>
<dbReference type="AlphaFoldDB" id="A0A8K0CBX4"/>
<reference evidence="1" key="1">
    <citation type="submission" date="2019-08" db="EMBL/GenBank/DDBJ databases">
        <title>The genome of the North American firefly Photinus pyralis.</title>
        <authorList>
            <consortium name="Photinus pyralis genome working group"/>
            <person name="Fallon T.R."/>
            <person name="Sander Lower S.E."/>
            <person name="Weng J.-K."/>
        </authorList>
    </citation>
    <scope>NUCLEOTIDE SEQUENCE</scope>
    <source>
        <strain evidence="1">TRF0915ILg1</strain>
        <tissue evidence="1">Whole body</tissue>
    </source>
</reference>
<dbReference type="Proteomes" id="UP000801492">
    <property type="component" value="Unassembled WGS sequence"/>
</dbReference>
<name>A0A8K0CBX4_IGNLU</name>
<dbReference type="EMBL" id="VTPC01090740">
    <property type="protein sequence ID" value="KAF2881422.1"/>
    <property type="molecule type" value="Genomic_DNA"/>
</dbReference>
<accession>A0A8K0CBX4</accession>
<proteinExistence type="predicted"/>
<keyword evidence="2" id="KW-1185">Reference proteome</keyword>
<organism evidence="1 2">
    <name type="scientific">Ignelater luminosus</name>
    <name type="common">Cucubano</name>
    <name type="synonym">Pyrophorus luminosus</name>
    <dbReference type="NCBI Taxonomy" id="2038154"/>
    <lineage>
        <taxon>Eukaryota</taxon>
        <taxon>Metazoa</taxon>
        <taxon>Ecdysozoa</taxon>
        <taxon>Arthropoda</taxon>
        <taxon>Hexapoda</taxon>
        <taxon>Insecta</taxon>
        <taxon>Pterygota</taxon>
        <taxon>Neoptera</taxon>
        <taxon>Endopterygota</taxon>
        <taxon>Coleoptera</taxon>
        <taxon>Polyphaga</taxon>
        <taxon>Elateriformia</taxon>
        <taxon>Elateroidea</taxon>
        <taxon>Elateridae</taxon>
        <taxon>Agrypninae</taxon>
        <taxon>Pyrophorini</taxon>
        <taxon>Ignelater</taxon>
    </lineage>
</organism>
<dbReference type="GO" id="GO:0003676">
    <property type="term" value="F:nucleic acid binding"/>
    <property type="evidence" value="ECO:0007669"/>
    <property type="project" value="InterPro"/>
</dbReference>
<dbReference type="Gene3D" id="3.30.420.10">
    <property type="entry name" value="Ribonuclease H-like superfamily/Ribonuclease H"/>
    <property type="match status" value="1"/>
</dbReference>
<evidence type="ECO:0000313" key="2">
    <source>
        <dbReference type="Proteomes" id="UP000801492"/>
    </source>
</evidence>